<dbReference type="InterPro" id="IPR005490">
    <property type="entry name" value="LD_TPept_cat_dom"/>
</dbReference>
<keyword evidence="4 7" id="KW-0133">Cell shape</keyword>
<evidence type="ECO:0000256" key="3">
    <source>
        <dbReference type="ARBA" id="ARBA00022679"/>
    </source>
</evidence>
<keyword evidence="12" id="KW-1185">Reference proteome</keyword>
<keyword evidence="6 7" id="KW-0961">Cell wall biogenesis/degradation</keyword>
<dbReference type="PANTHER" id="PTHR30582:SF2">
    <property type="entry name" value="L,D-TRANSPEPTIDASE YCIB-RELATED"/>
    <property type="match status" value="1"/>
</dbReference>
<comment type="pathway">
    <text evidence="1 7">Cell wall biogenesis; peptidoglycan biosynthesis.</text>
</comment>
<evidence type="ECO:0000256" key="7">
    <source>
        <dbReference type="PROSITE-ProRule" id="PRU01373"/>
    </source>
</evidence>
<evidence type="ECO:0000259" key="10">
    <source>
        <dbReference type="PROSITE" id="PS52029"/>
    </source>
</evidence>
<dbReference type="Pfam" id="PF03734">
    <property type="entry name" value="YkuD"/>
    <property type="match status" value="1"/>
</dbReference>
<evidence type="ECO:0000256" key="8">
    <source>
        <dbReference type="SAM" id="MobiDB-lite"/>
    </source>
</evidence>
<keyword evidence="5 7" id="KW-0573">Peptidoglycan synthesis</keyword>
<reference evidence="11" key="1">
    <citation type="submission" date="2022-05" db="EMBL/GenBank/DDBJ databases">
        <authorList>
            <person name="Jo J.-H."/>
            <person name="Im W.-T."/>
        </authorList>
    </citation>
    <scope>NUCLEOTIDE SEQUENCE</scope>
    <source>
        <strain evidence="11">RG327</strain>
    </source>
</reference>
<dbReference type="RefSeq" id="WP_249868494.1">
    <property type="nucleotide sequence ID" value="NZ_JAMGBC010000001.1"/>
</dbReference>
<dbReference type="Proteomes" id="UP001165343">
    <property type="component" value="Unassembled WGS sequence"/>
</dbReference>
<dbReference type="EMBL" id="JAMGBC010000001">
    <property type="protein sequence ID" value="MCL6679608.1"/>
    <property type="molecule type" value="Genomic_DNA"/>
</dbReference>
<dbReference type="InterPro" id="IPR016915">
    <property type="entry name" value="UCP029342"/>
</dbReference>
<keyword evidence="3" id="KW-0808">Transferase</keyword>
<sequence length="324" mass="33952">MKQLILAPVLGALMIGSGPALAQQVALNGRPVIEAAQQLKSGEFLWAPELSPEGPGLVIVNLETQRAVLFRNGVPIAASTVSTGSKGHETPTGVFTILQKNAKHFSSTYNNAPMPNMQRLTWKGIALHAGKLPGYPASHGCIRLPHKFSELLFGATKLGMTVVITSIPAVPHDSATPGIMEASPESTQQLANAGFQWHPSRSSGGLVSVVISAADQRAIVMQDGAEIGSAPVRVDGPLDGGMAYVLEASDNEEIRWKKLQFSGTGGGMEVGEGEGQRFDAPLAFRRDLKTLLRPGSVIIVTPESLKAGSPGSPLDVIKEEGSGG</sequence>
<comment type="caution">
    <text evidence="11">The sequence shown here is derived from an EMBL/GenBank/DDBJ whole genome shotgun (WGS) entry which is preliminary data.</text>
</comment>
<evidence type="ECO:0000256" key="5">
    <source>
        <dbReference type="ARBA" id="ARBA00022984"/>
    </source>
</evidence>
<dbReference type="Gene3D" id="2.40.440.10">
    <property type="entry name" value="L,D-transpeptidase catalytic domain-like"/>
    <property type="match status" value="1"/>
</dbReference>
<evidence type="ECO:0000256" key="6">
    <source>
        <dbReference type="ARBA" id="ARBA00023316"/>
    </source>
</evidence>
<feature type="active site" description="Proton donor/acceptor" evidence="7">
    <location>
        <position position="128"/>
    </location>
</feature>
<feature type="region of interest" description="Disordered" evidence="8">
    <location>
        <begin position="304"/>
        <end position="324"/>
    </location>
</feature>
<evidence type="ECO:0000256" key="1">
    <source>
        <dbReference type="ARBA" id="ARBA00004752"/>
    </source>
</evidence>
<evidence type="ECO:0000256" key="4">
    <source>
        <dbReference type="ARBA" id="ARBA00022960"/>
    </source>
</evidence>
<dbReference type="InterPro" id="IPR050979">
    <property type="entry name" value="LD-transpeptidase"/>
</dbReference>
<organism evidence="11 12">
    <name type="scientific">Sphingomonas anseongensis</name>
    <dbReference type="NCBI Taxonomy" id="2908207"/>
    <lineage>
        <taxon>Bacteria</taxon>
        <taxon>Pseudomonadati</taxon>
        <taxon>Pseudomonadota</taxon>
        <taxon>Alphaproteobacteria</taxon>
        <taxon>Sphingomonadales</taxon>
        <taxon>Sphingomonadaceae</taxon>
        <taxon>Sphingomonas</taxon>
    </lineage>
</organism>
<dbReference type="PROSITE" id="PS52029">
    <property type="entry name" value="LD_TPASE"/>
    <property type="match status" value="1"/>
</dbReference>
<feature type="signal peptide" evidence="9">
    <location>
        <begin position="1"/>
        <end position="22"/>
    </location>
</feature>
<feature type="chain" id="PRO_5047096530" evidence="9">
    <location>
        <begin position="23"/>
        <end position="324"/>
    </location>
</feature>
<evidence type="ECO:0000313" key="11">
    <source>
        <dbReference type="EMBL" id="MCL6679608.1"/>
    </source>
</evidence>
<dbReference type="PANTHER" id="PTHR30582">
    <property type="entry name" value="L,D-TRANSPEPTIDASE"/>
    <property type="match status" value="1"/>
</dbReference>
<dbReference type="InterPro" id="IPR038063">
    <property type="entry name" value="Transpep_catalytic_dom"/>
</dbReference>
<gene>
    <name evidence="11" type="ORF">LZ519_09825</name>
</gene>
<dbReference type="NCBIfam" id="NF004785">
    <property type="entry name" value="PRK06132.1-2"/>
    <property type="match status" value="1"/>
</dbReference>
<comment type="similarity">
    <text evidence="2">Belongs to the YkuD family.</text>
</comment>
<evidence type="ECO:0000313" key="12">
    <source>
        <dbReference type="Proteomes" id="UP001165343"/>
    </source>
</evidence>
<accession>A0ABT0RH59</accession>
<dbReference type="SUPFAM" id="SSF141523">
    <property type="entry name" value="L,D-transpeptidase catalytic domain-like"/>
    <property type="match status" value="1"/>
</dbReference>
<evidence type="ECO:0000256" key="2">
    <source>
        <dbReference type="ARBA" id="ARBA00005992"/>
    </source>
</evidence>
<keyword evidence="9" id="KW-0732">Signal</keyword>
<feature type="active site" description="Nucleophile" evidence="7">
    <location>
        <position position="141"/>
    </location>
</feature>
<name>A0ABT0RH59_9SPHN</name>
<protein>
    <submittedName>
        <fullName evidence="11">L,D-transpeptidase family protein</fullName>
    </submittedName>
</protein>
<dbReference type="CDD" id="cd16913">
    <property type="entry name" value="YkuD_like"/>
    <property type="match status" value="1"/>
</dbReference>
<proteinExistence type="inferred from homology"/>
<dbReference type="PIRSF" id="PIRSF029342">
    <property type="entry name" value="UCP029342_ErfK/YbiS/YcfS/YnhG"/>
    <property type="match status" value="1"/>
</dbReference>
<feature type="domain" description="L,D-TPase catalytic" evidence="10">
    <location>
        <begin position="56"/>
        <end position="165"/>
    </location>
</feature>
<evidence type="ECO:0000256" key="9">
    <source>
        <dbReference type="SAM" id="SignalP"/>
    </source>
</evidence>